<gene>
    <name evidence="2" type="ORF">HMPREF9193_01558</name>
</gene>
<feature type="transmembrane region" description="Helical" evidence="1">
    <location>
        <begin position="402"/>
        <end position="420"/>
    </location>
</feature>
<reference evidence="2 3" key="1">
    <citation type="submission" date="2013-08" db="EMBL/GenBank/DDBJ databases">
        <authorList>
            <person name="Weinstock G."/>
            <person name="Sodergren E."/>
            <person name="Wylie T."/>
            <person name="Fulton L."/>
            <person name="Fulton R."/>
            <person name="Fronick C."/>
            <person name="O'Laughlin M."/>
            <person name="Godfrey J."/>
            <person name="Miner T."/>
            <person name="Herter B."/>
            <person name="Appelbaum E."/>
            <person name="Cordes M."/>
            <person name="Lek S."/>
            <person name="Wollam A."/>
            <person name="Pepin K.H."/>
            <person name="Palsikar V.B."/>
            <person name="Mitreva M."/>
            <person name="Wilson R.K."/>
        </authorList>
    </citation>
    <scope>NUCLEOTIDE SEQUENCE [LARGE SCALE GENOMIC DNA]</scope>
    <source>
        <strain evidence="2 3">ATCC 700332</strain>
    </source>
</reference>
<dbReference type="NCBIfam" id="NF008712">
    <property type="entry name" value="PRK11715.1-1"/>
    <property type="match status" value="1"/>
</dbReference>
<feature type="transmembrane region" description="Helical" evidence="1">
    <location>
        <begin position="321"/>
        <end position="344"/>
    </location>
</feature>
<dbReference type="Proteomes" id="UP000016649">
    <property type="component" value="Unassembled WGS sequence"/>
</dbReference>
<dbReference type="PANTHER" id="PTHR30092:SF0">
    <property type="entry name" value="INNER MEMBRANE PROTEIN CRED"/>
    <property type="match status" value="1"/>
</dbReference>
<feature type="transmembrane region" description="Helical" evidence="1">
    <location>
        <begin position="375"/>
        <end position="395"/>
    </location>
</feature>
<keyword evidence="1" id="KW-1133">Transmembrane helix</keyword>
<organism evidence="2 3">
    <name type="scientific">Treponema lecithinolyticum ATCC 700332</name>
    <dbReference type="NCBI Taxonomy" id="1321815"/>
    <lineage>
        <taxon>Bacteria</taxon>
        <taxon>Pseudomonadati</taxon>
        <taxon>Spirochaetota</taxon>
        <taxon>Spirochaetia</taxon>
        <taxon>Spirochaetales</taxon>
        <taxon>Treponemataceae</taxon>
        <taxon>Treponema</taxon>
    </lineage>
</organism>
<evidence type="ECO:0000313" key="2">
    <source>
        <dbReference type="EMBL" id="ERJ92398.1"/>
    </source>
</evidence>
<dbReference type="EMBL" id="AWVH01000037">
    <property type="protein sequence ID" value="ERJ92398.1"/>
    <property type="molecule type" value="Genomic_DNA"/>
</dbReference>
<feature type="transmembrane region" description="Helical" evidence="1">
    <location>
        <begin position="351"/>
        <end position="369"/>
    </location>
</feature>
<keyword evidence="1" id="KW-0472">Membrane</keyword>
<feature type="transmembrane region" description="Helical" evidence="1">
    <location>
        <begin position="426"/>
        <end position="446"/>
    </location>
</feature>
<dbReference type="RefSeq" id="WP_021687760.1">
    <property type="nucleotide sequence ID" value="NZ_KI260569.1"/>
</dbReference>
<sequence>METKSINFSGKWAWVKPLIIFALLLVLLIPIAFIKSLIRDREFYKESAEDSIMEPVGGQPTLEGLVLAVPYEKLVERKDENGNTVRSVKTYYVIEVPEKYELSAQVNPYYLSRGIFNVPVFNADVDVAAEFPPFRFSQFNIPEKDIRYKDAVLILGIENKKSFTAQPALQLNGNELKLALSDPNDASPFGNAVYYTVNESAVKSGFSLKGKLSVQGGKSLKIVPLAQDNVFDLRSTWSSPSFTGGWLPTERTLGKDGFSAVWNISGLSTVFPRTWKTESRNRKNADAELFVNTAKIGLEAEKVVVDFITPVNNYSQAKRCITYALLFLAVPFLAIFLCELWSAVKIHPIQYFLIGIADILFYLLILSISEHLSFKLSYFIATTGVCAVVLFYATAIFHRFKWGLLLSAVQAVSYFLLFGILQSEDYALLIGSIGIFCVVALLMFLTRKVDWYGKAKA</sequence>
<comment type="caution">
    <text evidence="2">The sequence shown here is derived from an EMBL/GenBank/DDBJ whole genome shotgun (WGS) entry which is preliminary data.</text>
</comment>
<keyword evidence="3" id="KW-1185">Reference proteome</keyword>
<dbReference type="PANTHER" id="PTHR30092">
    <property type="entry name" value="INNER MEMBRANE PROTEIN CRED"/>
    <property type="match status" value="1"/>
</dbReference>
<keyword evidence="1" id="KW-0812">Transmembrane</keyword>
<evidence type="ECO:0000256" key="1">
    <source>
        <dbReference type="SAM" id="Phobius"/>
    </source>
</evidence>
<proteinExistence type="predicted"/>
<dbReference type="PIRSF" id="PIRSF004548">
    <property type="entry name" value="CreD"/>
    <property type="match status" value="1"/>
</dbReference>
<dbReference type="Pfam" id="PF06123">
    <property type="entry name" value="CreD"/>
    <property type="match status" value="1"/>
</dbReference>
<protein>
    <submittedName>
        <fullName evidence="2">Inner membrane protein CreD</fullName>
    </submittedName>
</protein>
<accession>A0ABN0NY05</accession>
<evidence type="ECO:0000313" key="3">
    <source>
        <dbReference type="Proteomes" id="UP000016649"/>
    </source>
</evidence>
<name>A0ABN0NY05_TRELE</name>
<dbReference type="InterPro" id="IPR010364">
    <property type="entry name" value="Uncharacterised_IM_CreD"/>
</dbReference>